<dbReference type="GO" id="GO:0042157">
    <property type="term" value="P:lipoprotein metabolic process"/>
    <property type="evidence" value="ECO:0007669"/>
    <property type="project" value="InterPro"/>
</dbReference>
<evidence type="ECO:0000256" key="2">
    <source>
        <dbReference type="SAM" id="Coils"/>
    </source>
</evidence>
<feature type="coiled-coil region" evidence="2">
    <location>
        <begin position="311"/>
        <end position="342"/>
    </location>
</feature>
<evidence type="ECO:0008006" key="6">
    <source>
        <dbReference type="Google" id="ProtNLM"/>
    </source>
</evidence>
<dbReference type="GeneTree" id="ENSGT01030000234599"/>
<protein>
    <recommendedName>
        <fullName evidence="6">Apolipoprotein L3-like</fullName>
    </recommendedName>
</protein>
<evidence type="ECO:0000256" key="1">
    <source>
        <dbReference type="ARBA" id="ARBA00010090"/>
    </source>
</evidence>
<feature type="transmembrane region" description="Helical" evidence="3">
    <location>
        <begin position="154"/>
        <end position="177"/>
    </location>
</feature>
<name>A0A9L0K3J9_EQUAS</name>
<keyword evidence="3" id="KW-0812">Transmembrane</keyword>
<gene>
    <name evidence="4" type="primary">LOC106837634</name>
</gene>
<accession>A0A9L0K3J9</accession>
<keyword evidence="2" id="KW-0175">Coiled coil</keyword>
<dbReference type="Proteomes" id="UP000694387">
    <property type="component" value="Chromosome 2"/>
</dbReference>
<reference evidence="4 5" key="1">
    <citation type="journal article" date="2020" name="Nat. Commun.">
        <title>Donkey genomes provide new insights into domestication and selection for coat color.</title>
        <authorList>
            <person name="Wang"/>
            <person name="C."/>
            <person name="Li"/>
            <person name="H."/>
            <person name="Guo"/>
            <person name="Y."/>
            <person name="Huang"/>
            <person name="J."/>
            <person name="Sun"/>
            <person name="Y."/>
            <person name="Min"/>
            <person name="J."/>
            <person name="Wang"/>
            <person name="J."/>
            <person name="Fang"/>
            <person name="X."/>
            <person name="Zhao"/>
            <person name="Z."/>
            <person name="Wang"/>
            <person name="S."/>
            <person name="Zhang"/>
            <person name="Y."/>
            <person name="Liu"/>
            <person name="Q."/>
            <person name="Jiang"/>
            <person name="Q."/>
            <person name="Wang"/>
            <person name="X."/>
            <person name="Guo"/>
            <person name="Y."/>
            <person name="Yang"/>
            <person name="C."/>
            <person name="Wang"/>
            <person name="Y."/>
            <person name="Tian"/>
            <person name="F."/>
            <person name="Zhuang"/>
            <person name="G."/>
            <person name="Fan"/>
            <person name="Y."/>
            <person name="Gao"/>
            <person name="Q."/>
            <person name="Li"/>
            <person name="Y."/>
            <person name="Ju"/>
            <person name="Z."/>
            <person name="Li"/>
            <person name="J."/>
            <person name="Li"/>
            <person name="R."/>
            <person name="Hou"/>
            <person name="M."/>
            <person name="Yang"/>
            <person name="G."/>
            <person name="Liu"/>
            <person name="G."/>
            <person name="Liu"/>
            <person name="W."/>
            <person name="Guo"/>
            <person name="J."/>
            <person name="Pan"/>
            <person name="S."/>
            <person name="Fan"/>
            <person name="G."/>
            <person name="Zhang"/>
            <person name="W."/>
            <person name="Zhang"/>
            <person name="R."/>
            <person name="Yu"/>
            <person name="J."/>
            <person name="Zhang"/>
            <person name="X."/>
            <person name="Yin"/>
            <person name="Q."/>
            <person name="Ji"/>
            <person name="C."/>
            <person name="Jin"/>
            <person name="Y."/>
            <person name="Yue"/>
            <person name="G."/>
            <person name="Liu"/>
            <person name="M."/>
            <person name="Xu"/>
            <person name="J."/>
            <person name="Liu"/>
            <person name="S."/>
            <person name="Jordana"/>
            <person name="J."/>
            <person name="Noce"/>
            <person name="A."/>
            <person name="Amills"/>
            <person name="M."/>
            <person name="Wu"/>
            <person name="D.D."/>
            <person name="Li"/>
            <person name="S."/>
            <person name="Zhou"/>
            <person name="X. and Zhong"/>
            <person name="J."/>
        </authorList>
    </citation>
    <scope>NUCLEOTIDE SEQUENCE [LARGE SCALE GENOMIC DNA]</scope>
</reference>
<dbReference type="Pfam" id="PF05461">
    <property type="entry name" value="ApoL"/>
    <property type="match status" value="1"/>
</dbReference>
<dbReference type="PANTHER" id="PTHR14096">
    <property type="entry name" value="APOLIPOPROTEIN L"/>
    <property type="match status" value="1"/>
</dbReference>
<dbReference type="GO" id="GO:0006869">
    <property type="term" value="P:lipid transport"/>
    <property type="evidence" value="ECO:0007669"/>
    <property type="project" value="InterPro"/>
</dbReference>
<comment type="similarity">
    <text evidence="1">Belongs to the apolipoprotein L family.</text>
</comment>
<feature type="transmembrane region" description="Helical" evidence="3">
    <location>
        <begin position="126"/>
        <end position="148"/>
    </location>
</feature>
<reference evidence="4" key="3">
    <citation type="submission" date="2025-09" db="UniProtKB">
        <authorList>
            <consortium name="Ensembl"/>
        </authorList>
    </citation>
    <scope>IDENTIFICATION</scope>
</reference>
<dbReference type="GO" id="GO:0005576">
    <property type="term" value="C:extracellular region"/>
    <property type="evidence" value="ECO:0007669"/>
    <property type="project" value="InterPro"/>
</dbReference>
<keyword evidence="5" id="KW-1185">Reference proteome</keyword>
<evidence type="ECO:0000313" key="5">
    <source>
        <dbReference type="Proteomes" id="UP000694387"/>
    </source>
</evidence>
<keyword evidence="3" id="KW-0472">Membrane</keyword>
<dbReference type="AlphaFoldDB" id="A0A9L0K3J9"/>
<dbReference type="InterPro" id="IPR008405">
    <property type="entry name" value="ApoL"/>
</dbReference>
<keyword evidence="3" id="KW-1133">Transmembrane helix</keyword>
<evidence type="ECO:0000256" key="3">
    <source>
        <dbReference type="SAM" id="Phobius"/>
    </source>
</evidence>
<proteinExistence type="inferred from homology"/>
<reference evidence="4" key="2">
    <citation type="submission" date="2025-08" db="UniProtKB">
        <authorList>
            <consortium name="Ensembl"/>
        </authorList>
    </citation>
    <scope>IDENTIFICATION</scope>
</reference>
<sequence>MATGSAQLRTGSCSHSARGRFLESESSVEDITECFQNRVSREGLQRLQLTDEEAWKRLVAGAGLSRDEADTLHKCLKNLNIDQLNREKFLNEFPQVKQEIEKRIRQLPALADKINKIHRDCTISNVVAKSAGTVSGILSILGLALAPVTAGASLALSATGIGLGAAAGVVSMSSSIVDYSSKLSAKFKASQQVSTDINKGEIVKETLDHITPHVASSRKNFTQVLKIIREDIGAMKVTKGKPQVAASANCFMTITRISAQSCRLMRKVLGRTTLAMTKGVRIVGGATAGVFLLWDVASLVMESKHLHEGAKAESAEELRQQAEDLERILENLTQIHEMLQGLAL</sequence>
<dbReference type="PANTHER" id="PTHR14096:SF27">
    <property type="entry name" value="APOLIPOPROTEIN L2"/>
    <property type="match status" value="1"/>
</dbReference>
<dbReference type="GO" id="GO:0016020">
    <property type="term" value="C:membrane"/>
    <property type="evidence" value="ECO:0007669"/>
    <property type="project" value="TreeGrafter"/>
</dbReference>
<organism evidence="4 5">
    <name type="scientific">Equus asinus</name>
    <name type="common">Donkey</name>
    <name type="synonym">Equus africanus asinus</name>
    <dbReference type="NCBI Taxonomy" id="9793"/>
    <lineage>
        <taxon>Eukaryota</taxon>
        <taxon>Metazoa</taxon>
        <taxon>Chordata</taxon>
        <taxon>Craniata</taxon>
        <taxon>Vertebrata</taxon>
        <taxon>Euteleostomi</taxon>
        <taxon>Mammalia</taxon>
        <taxon>Eutheria</taxon>
        <taxon>Laurasiatheria</taxon>
        <taxon>Perissodactyla</taxon>
        <taxon>Equidae</taxon>
        <taxon>Equus</taxon>
    </lineage>
</organism>
<evidence type="ECO:0000313" key="4">
    <source>
        <dbReference type="Ensembl" id="ENSEASP00005056922.1"/>
    </source>
</evidence>
<dbReference type="GO" id="GO:0008289">
    <property type="term" value="F:lipid binding"/>
    <property type="evidence" value="ECO:0007669"/>
    <property type="project" value="InterPro"/>
</dbReference>
<dbReference type="Ensembl" id="ENSEAST00005072274.1">
    <property type="protein sequence ID" value="ENSEASP00005056922.1"/>
    <property type="gene ID" value="ENSEASG00005026628.1"/>
</dbReference>